<dbReference type="FunFam" id="1.20.200.10:FF:000015">
    <property type="entry name" value="argininosuccinate lyase isoform X2"/>
    <property type="match status" value="1"/>
</dbReference>
<dbReference type="GO" id="GO:0005829">
    <property type="term" value="C:cytosol"/>
    <property type="evidence" value="ECO:0007669"/>
    <property type="project" value="TreeGrafter"/>
</dbReference>
<proteinExistence type="inferred from homology"/>
<keyword evidence="4 5" id="KW-0055">Arginine biosynthesis</keyword>
<keyword evidence="5 9" id="KW-0456">Lyase</keyword>
<evidence type="ECO:0000256" key="2">
    <source>
        <dbReference type="ARBA" id="ARBA00004941"/>
    </source>
</evidence>
<evidence type="ECO:0000313" key="11">
    <source>
        <dbReference type="Proteomes" id="UP000477070"/>
    </source>
</evidence>
<dbReference type="InterPro" id="IPR009049">
    <property type="entry name" value="Argininosuccinate_lyase"/>
</dbReference>
<dbReference type="PRINTS" id="PR00145">
    <property type="entry name" value="ARGSUCLYASE"/>
</dbReference>
<reference evidence="9" key="3">
    <citation type="submission" date="2018-04" db="EMBL/GenBank/DDBJ databases">
        <authorList>
            <person name="Sheh A."/>
            <person name="Shen Z."/>
            <person name="Mannion A.J."/>
            <person name="Fox J.G."/>
        </authorList>
    </citation>
    <scope>NUCLEOTIDE SEQUENCE</scope>
    <source>
        <strain evidence="9">MIT 97-6194</strain>
    </source>
</reference>
<dbReference type="UniPathway" id="UPA00068">
    <property type="reaction ID" value="UER00114"/>
</dbReference>
<comment type="subcellular location">
    <subcellularLocation>
        <location evidence="5">Cytoplasm</location>
    </subcellularLocation>
</comment>
<reference evidence="9 10" key="1">
    <citation type="journal article" date="2014" name="Genome Announc.">
        <title>Draft genome sequences of eight enterohepatic helicobacter species isolated from both laboratory and wild rodents.</title>
        <authorList>
            <person name="Sheh A."/>
            <person name="Shen Z."/>
            <person name="Fox J.G."/>
        </authorList>
    </citation>
    <scope>NUCLEOTIDE SEQUENCE [LARGE SCALE GENOMIC DNA]</scope>
    <source>
        <strain evidence="9 10">MIT 97-6194</strain>
    </source>
</reference>
<accession>A0A347VP96</accession>
<dbReference type="SUPFAM" id="SSF48557">
    <property type="entry name" value="L-aspartase-like"/>
    <property type="match status" value="1"/>
</dbReference>
<dbReference type="InterPro" id="IPR020557">
    <property type="entry name" value="Fumarate_lyase_CS"/>
</dbReference>
<dbReference type="GO" id="GO:0042450">
    <property type="term" value="P:L-arginine biosynthetic process via ornithine"/>
    <property type="evidence" value="ECO:0007669"/>
    <property type="project" value="UniProtKB-UniRule"/>
</dbReference>
<dbReference type="Pfam" id="PF14698">
    <property type="entry name" value="ASL_C2"/>
    <property type="match status" value="1"/>
</dbReference>
<dbReference type="STRING" id="1548018.LS64_11330"/>
<evidence type="ECO:0000313" key="9">
    <source>
        <dbReference type="EMBL" id="TLD94703.1"/>
    </source>
</evidence>
<dbReference type="NCBIfam" id="TIGR00838">
    <property type="entry name" value="argH"/>
    <property type="match status" value="1"/>
</dbReference>
<evidence type="ECO:0000313" key="10">
    <source>
        <dbReference type="Proteomes" id="UP000029714"/>
    </source>
</evidence>
<comment type="similarity">
    <text evidence="5">Belongs to the lyase 1 family. Argininosuccinate lyase subfamily.</text>
</comment>
<dbReference type="FunFam" id="1.10.275.10:FF:000002">
    <property type="entry name" value="Argininosuccinate lyase"/>
    <property type="match status" value="1"/>
</dbReference>
<protein>
    <recommendedName>
        <fullName evidence="3 5">Argininosuccinate lyase</fullName>
        <shortName evidence="5">ASAL</shortName>
        <ecNumber evidence="3 5">4.3.2.1</ecNumber>
    </recommendedName>
    <alternativeName>
        <fullName evidence="5">Arginosuccinase</fullName>
    </alternativeName>
</protein>
<dbReference type="InterPro" id="IPR000362">
    <property type="entry name" value="Fumarate_lyase_fam"/>
</dbReference>
<dbReference type="Gene3D" id="1.10.40.30">
    <property type="entry name" value="Fumarase/aspartase (C-terminal domain)"/>
    <property type="match status" value="1"/>
</dbReference>
<dbReference type="PROSITE" id="PS00163">
    <property type="entry name" value="FUMARATE_LYASES"/>
    <property type="match status" value="1"/>
</dbReference>
<dbReference type="CDD" id="cd01359">
    <property type="entry name" value="Argininosuccinate_lyase"/>
    <property type="match status" value="1"/>
</dbReference>
<evidence type="ECO:0000256" key="4">
    <source>
        <dbReference type="ARBA" id="ARBA00022571"/>
    </source>
</evidence>
<organism evidence="9 10">
    <name type="scientific">Helicobacter saguini</name>
    <dbReference type="NCBI Taxonomy" id="1548018"/>
    <lineage>
        <taxon>Bacteria</taxon>
        <taxon>Pseudomonadati</taxon>
        <taxon>Campylobacterota</taxon>
        <taxon>Epsilonproteobacteria</taxon>
        <taxon>Campylobacterales</taxon>
        <taxon>Helicobacteraceae</taxon>
        <taxon>Helicobacter</taxon>
    </lineage>
</organism>
<keyword evidence="5" id="KW-0028">Amino-acid biosynthesis</keyword>
<dbReference type="HAMAP" id="MF_00006">
    <property type="entry name" value="Arg_succ_lyase"/>
    <property type="match status" value="1"/>
</dbReference>
<name>A0A347VP96_9HELI</name>
<dbReference type="InterPro" id="IPR008948">
    <property type="entry name" value="L-Aspartase-like"/>
</dbReference>
<evidence type="ECO:0000259" key="6">
    <source>
        <dbReference type="Pfam" id="PF00206"/>
    </source>
</evidence>
<dbReference type="Gene3D" id="1.20.200.10">
    <property type="entry name" value="Fumarase/aspartase (Central domain)"/>
    <property type="match status" value="1"/>
</dbReference>
<dbReference type="PANTHER" id="PTHR43814:SF1">
    <property type="entry name" value="ARGININOSUCCINATE LYASE"/>
    <property type="match status" value="1"/>
</dbReference>
<comment type="catalytic activity">
    <reaction evidence="1 5">
        <text>2-(N(omega)-L-arginino)succinate = fumarate + L-arginine</text>
        <dbReference type="Rhea" id="RHEA:24020"/>
        <dbReference type="ChEBI" id="CHEBI:29806"/>
        <dbReference type="ChEBI" id="CHEBI:32682"/>
        <dbReference type="ChEBI" id="CHEBI:57472"/>
        <dbReference type="EC" id="4.3.2.1"/>
    </reaction>
</comment>
<dbReference type="Pfam" id="PF00206">
    <property type="entry name" value="Lyase_1"/>
    <property type="match status" value="1"/>
</dbReference>
<comment type="pathway">
    <text evidence="2 5">Amino-acid biosynthesis; L-arginine biosynthesis; L-arginine from L-ornithine and carbamoyl phosphate: step 3/3.</text>
</comment>
<dbReference type="Proteomes" id="UP000029714">
    <property type="component" value="Unassembled WGS sequence"/>
</dbReference>
<keyword evidence="5" id="KW-0963">Cytoplasm</keyword>
<dbReference type="InterPro" id="IPR029419">
    <property type="entry name" value="Arg_succ_lyase_C"/>
</dbReference>
<evidence type="ECO:0000313" key="8">
    <source>
        <dbReference type="EMBL" id="MWV70656.1"/>
    </source>
</evidence>
<dbReference type="Gene3D" id="1.10.275.10">
    <property type="entry name" value="Fumarase/aspartase (N-terminal domain)"/>
    <property type="match status" value="1"/>
</dbReference>
<dbReference type="InterPro" id="IPR022761">
    <property type="entry name" value="Fumarate_lyase_N"/>
</dbReference>
<evidence type="ECO:0000259" key="7">
    <source>
        <dbReference type="Pfam" id="PF14698"/>
    </source>
</evidence>
<reference evidence="9 10" key="2">
    <citation type="journal article" date="2016" name="Infect. Immun.">
        <title>Helicobacter saguini, a Novel Helicobacter Isolated from Cotton-Top Tamarins with Ulcerative Colitis, Has Proinflammatory Properties and Induces Typhlocolitis and Dysplasia in Gnotobiotic IL-10-/- Mice.</title>
        <authorList>
            <person name="Shen Z."/>
            <person name="Mannion A."/>
            <person name="Whary M.T."/>
            <person name="Muthupalani S."/>
            <person name="Sheh A."/>
            <person name="Feng Y."/>
            <person name="Gong G."/>
            <person name="Vandamme P."/>
            <person name="Holcombe H.R."/>
            <person name="Paster B.J."/>
            <person name="Fox J.G."/>
        </authorList>
    </citation>
    <scope>NUCLEOTIDE SEQUENCE [LARGE SCALE GENOMIC DNA]</scope>
    <source>
        <strain evidence="9 10">MIT 97-6194</strain>
    </source>
</reference>
<dbReference type="Proteomes" id="UP000477070">
    <property type="component" value="Unassembled WGS sequence"/>
</dbReference>
<dbReference type="GO" id="GO:0004056">
    <property type="term" value="F:argininosuccinate lyase activity"/>
    <property type="evidence" value="ECO:0007669"/>
    <property type="project" value="UniProtKB-UniRule"/>
</dbReference>
<dbReference type="PANTHER" id="PTHR43814">
    <property type="entry name" value="ARGININOSUCCINATE LYASE"/>
    <property type="match status" value="1"/>
</dbReference>
<sequence>MKLWSGRFSANTNELLDEFNASIEFDKNLWREDILGSKEHAKMLHAIGILSKNDLDSIQKGLDSIYKEIENGEFKGFVTQNEDIHMAIESSLSERIGEAGKRLHTARSRNDQVALDFTLYCRNQNLILQGLLKELMTTLLNIAEQHTATLMPGMTHLQHAQPISFGYHLVAWCAGFKRDIIRLQNSYDLSSECPLGSAALAGTPYNNERENLARELGFKCASLNAMDSVGSRDFALDLLYNIAMVMLHISRVAEELIIWSSAEFNFVTFSDTFSTGSSIMPQKKNPDVAELLRGKSGRTFGNLMALLTTMKALPYAYNKDMQEDKEGVFDSINTSFISLKILNASLKELKINTQNMLKMCQKGHLVATDLADFLVTEVGIPFRVAHHIVGSCVAFAESRGVDLSVIDISVLLPFLRKEIVESRALDSKDSKFSATLQNLDSNVVSKDSKKTNLDSILDSKTLKKVLDLNESMKRRTSKGGTAPKETKQQIKTLQKWLKQL</sequence>
<comment type="caution">
    <text evidence="9">The sequence shown here is derived from an EMBL/GenBank/DDBJ whole genome shotgun (WGS) entry which is preliminary data.</text>
</comment>
<evidence type="ECO:0000256" key="3">
    <source>
        <dbReference type="ARBA" id="ARBA00012338"/>
    </source>
</evidence>
<dbReference type="InterPro" id="IPR024083">
    <property type="entry name" value="Fumarase/histidase_N"/>
</dbReference>
<dbReference type="AlphaFoldDB" id="A0A347VP96"/>
<gene>
    <name evidence="5 9" type="primary">argH</name>
    <name evidence="8" type="ORF">DCO61_11850</name>
    <name evidence="9" type="ORF">LS64_004055</name>
</gene>
<evidence type="ECO:0000256" key="5">
    <source>
        <dbReference type="HAMAP-Rule" id="MF_00006"/>
    </source>
</evidence>
<dbReference type="EMBL" id="JRMP02000005">
    <property type="protein sequence ID" value="TLD94703.1"/>
    <property type="molecule type" value="Genomic_DNA"/>
</dbReference>
<dbReference type="OrthoDB" id="9769623at2"/>
<dbReference type="EC" id="4.3.2.1" evidence="3 5"/>
<reference evidence="8 11" key="4">
    <citation type="submission" date="2019-12" db="EMBL/GenBank/DDBJ databases">
        <title>Multi-Generational Helicobacter saguini Isolates.</title>
        <authorList>
            <person name="Mannion A."/>
            <person name="Shen Z."/>
            <person name="Fox J.G."/>
        </authorList>
    </citation>
    <scope>NUCLEOTIDE SEQUENCE [LARGE SCALE GENOMIC DNA]</scope>
    <source>
        <strain evidence="8">16-048</strain>
        <strain evidence="11">16-048 (F4)</strain>
    </source>
</reference>
<dbReference type="PRINTS" id="PR00149">
    <property type="entry name" value="FUMRATELYASE"/>
</dbReference>
<dbReference type="EMBL" id="QBIU01000002">
    <property type="protein sequence ID" value="MWV70656.1"/>
    <property type="molecule type" value="Genomic_DNA"/>
</dbReference>
<evidence type="ECO:0000256" key="1">
    <source>
        <dbReference type="ARBA" id="ARBA00000985"/>
    </source>
</evidence>
<keyword evidence="10" id="KW-1185">Reference proteome</keyword>
<feature type="domain" description="Fumarate lyase N-terminal" evidence="6">
    <location>
        <begin position="6"/>
        <end position="301"/>
    </location>
</feature>
<dbReference type="RefSeq" id="WP_034573146.1">
    <property type="nucleotide sequence ID" value="NZ_JRMP02000005.1"/>
</dbReference>
<feature type="domain" description="Argininosuccinate lyase C-terminal" evidence="7">
    <location>
        <begin position="365"/>
        <end position="412"/>
    </location>
</feature>